<feature type="transmembrane region" description="Helical" evidence="1">
    <location>
        <begin position="278"/>
        <end position="299"/>
    </location>
</feature>
<keyword evidence="1" id="KW-1133">Transmembrane helix</keyword>
<name>A0ABS2RFE0_9ACTN</name>
<sequence>MNAQRAKATDISAQEWSGPWRRYDILKEGVVAVIIVSVLSVLMAGLFRSPDEPSLTLKGWATSNSSNFYATTVQELAGTSESAGYGPPYNSAGTGISVGPLAPQQWFGITHPVNPAVDFVITPLQSQTQNAAIQAALKVWTSASPDQQSAWAGSYDTALTNADDDPGKVPSGNYGPVPQIAKGLTEMAAAGALDGVLMAGSNFYQTDVTKQILFLGDGSYLDDAATAAHLQGNTWGMMNETGSYPGQAWLWLYSFWYQIPQFNSDNPDDYLTNRADAIIFYVMALLSLGLVLVPVIPVLRSIPRWIPVHRLIWRDYYRRRLHPQPHPCLHSTGGRPRDALSCERAFLDRRRCSTEPRVGFVARRRRGGAAMACRSRSASRRRAASRLRSCDRYSDAVIISTPPTRCGWSRSTTRSRSVGESRARLAEVAGDQDSVTLLSVVFTP</sequence>
<protein>
    <submittedName>
        <fullName evidence="2">Uncharacterized protein</fullName>
    </submittedName>
</protein>
<dbReference type="EMBL" id="JAFBCF010000001">
    <property type="protein sequence ID" value="MBM7797713.1"/>
    <property type="molecule type" value="Genomic_DNA"/>
</dbReference>
<keyword evidence="1" id="KW-0812">Transmembrane</keyword>
<dbReference type="Proteomes" id="UP000704762">
    <property type="component" value="Unassembled WGS sequence"/>
</dbReference>
<organism evidence="2 3">
    <name type="scientific">Microlunatus panaciterrae</name>
    <dbReference type="NCBI Taxonomy" id="400768"/>
    <lineage>
        <taxon>Bacteria</taxon>
        <taxon>Bacillati</taxon>
        <taxon>Actinomycetota</taxon>
        <taxon>Actinomycetes</taxon>
        <taxon>Propionibacteriales</taxon>
        <taxon>Propionibacteriaceae</taxon>
        <taxon>Microlunatus</taxon>
    </lineage>
</organism>
<comment type="caution">
    <text evidence="2">The sequence shown here is derived from an EMBL/GenBank/DDBJ whole genome shotgun (WGS) entry which is preliminary data.</text>
</comment>
<evidence type="ECO:0000256" key="1">
    <source>
        <dbReference type="SAM" id="Phobius"/>
    </source>
</evidence>
<keyword evidence="1" id="KW-0472">Membrane</keyword>
<gene>
    <name evidence="2" type="ORF">JOE57_000634</name>
</gene>
<evidence type="ECO:0000313" key="3">
    <source>
        <dbReference type="Proteomes" id="UP000704762"/>
    </source>
</evidence>
<feature type="transmembrane region" description="Helical" evidence="1">
    <location>
        <begin position="29"/>
        <end position="47"/>
    </location>
</feature>
<keyword evidence="3" id="KW-1185">Reference proteome</keyword>
<evidence type="ECO:0000313" key="2">
    <source>
        <dbReference type="EMBL" id="MBM7797713.1"/>
    </source>
</evidence>
<proteinExistence type="predicted"/>
<accession>A0ABS2RFE0</accession>
<reference evidence="2 3" key="1">
    <citation type="submission" date="2021-01" db="EMBL/GenBank/DDBJ databases">
        <title>Sequencing the genomes of 1000 actinobacteria strains.</title>
        <authorList>
            <person name="Klenk H.-P."/>
        </authorList>
    </citation>
    <scope>NUCLEOTIDE SEQUENCE [LARGE SCALE GENOMIC DNA]</scope>
    <source>
        <strain evidence="2 3">DSM 18662</strain>
    </source>
</reference>